<comment type="subcellular location">
    <subcellularLocation>
        <location evidence="1">Nucleus</location>
    </subcellularLocation>
</comment>
<proteinExistence type="inferred from homology"/>
<dbReference type="GO" id="GO:0051604">
    <property type="term" value="P:protein maturation"/>
    <property type="evidence" value="ECO:0007669"/>
    <property type="project" value="UniProtKB-UniRule"/>
</dbReference>
<dbReference type="InterPro" id="IPR039920">
    <property type="entry name" value="MMS19"/>
</dbReference>
<dbReference type="GO" id="GO:0005634">
    <property type="term" value="C:nucleus"/>
    <property type="evidence" value="ECO:0007669"/>
    <property type="project" value="UniProtKB-SubCell"/>
</dbReference>
<comment type="similarity">
    <text evidence="1">Belongs to the MET18/MMS19 family.</text>
</comment>
<keyword evidence="1" id="KW-0227">DNA damage</keyword>
<reference evidence="4" key="1">
    <citation type="journal article" date="2018" name="Nat. Microbiol.">
        <title>Leveraging single-cell genomics to expand the fungal tree of life.</title>
        <authorList>
            <person name="Ahrendt S.R."/>
            <person name="Quandt C.A."/>
            <person name="Ciobanu D."/>
            <person name="Clum A."/>
            <person name="Salamov A."/>
            <person name="Andreopoulos B."/>
            <person name="Cheng J.F."/>
            <person name="Woyke T."/>
            <person name="Pelin A."/>
            <person name="Henrissat B."/>
            <person name="Reynolds N.K."/>
            <person name="Benny G.L."/>
            <person name="Smith M.E."/>
            <person name="James T.Y."/>
            <person name="Grigoriev I.V."/>
        </authorList>
    </citation>
    <scope>NUCLEOTIDE SEQUENCE [LARGE SCALE GENOMIC DNA]</scope>
    <source>
        <strain evidence="4">Benny S71-1</strain>
    </source>
</reference>
<dbReference type="InterPro" id="IPR029240">
    <property type="entry name" value="MMS19_N"/>
</dbReference>
<evidence type="ECO:0000256" key="1">
    <source>
        <dbReference type="RuleBase" id="RU367072"/>
    </source>
</evidence>
<dbReference type="PANTHER" id="PTHR12891">
    <property type="entry name" value="DNA REPAIR/TRANSCRIPTION PROTEIN MET18/MMS19"/>
    <property type="match status" value="1"/>
</dbReference>
<dbReference type="OrthoDB" id="342900at2759"/>
<dbReference type="InterPro" id="IPR016024">
    <property type="entry name" value="ARM-type_fold"/>
</dbReference>
<dbReference type="PANTHER" id="PTHR12891:SF0">
    <property type="entry name" value="MMS19 NUCLEOTIDE EXCISION REPAIR PROTEIN HOMOLOG"/>
    <property type="match status" value="1"/>
</dbReference>
<evidence type="ECO:0000313" key="3">
    <source>
        <dbReference type="EMBL" id="RKP25614.1"/>
    </source>
</evidence>
<comment type="function">
    <text evidence="1">Key component of the cytosolic iron-sulfur protein assembly (CIA) complex, a multiprotein complex that mediates the incorporation of iron-sulfur cluster into apoproteins specifically involved in DNA metabolism and genomic integrity. In the CIA complex, MMS19 acts as an adapter between early-acting CIA components and a subset of cellular target iron-sulfur proteins.</text>
</comment>
<dbReference type="AlphaFoldDB" id="A0A4P9YZS7"/>
<evidence type="ECO:0000259" key="2">
    <source>
        <dbReference type="Pfam" id="PF14500"/>
    </source>
</evidence>
<dbReference type="EMBL" id="KZ989682">
    <property type="protein sequence ID" value="RKP25614.1"/>
    <property type="molecule type" value="Genomic_DNA"/>
</dbReference>
<evidence type="ECO:0000313" key="4">
    <source>
        <dbReference type="Proteomes" id="UP000278143"/>
    </source>
</evidence>
<keyword evidence="4" id="KW-1185">Reference proteome</keyword>
<dbReference type="SUPFAM" id="SSF48371">
    <property type="entry name" value="ARM repeat"/>
    <property type="match status" value="1"/>
</dbReference>
<protein>
    <recommendedName>
        <fullName evidence="1">MMS19 nucleotide excision repair protein</fullName>
    </recommendedName>
</protein>
<organism evidence="3 4">
    <name type="scientific">Syncephalis pseudoplumigaleata</name>
    <dbReference type="NCBI Taxonomy" id="1712513"/>
    <lineage>
        <taxon>Eukaryota</taxon>
        <taxon>Fungi</taxon>
        <taxon>Fungi incertae sedis</taxon>
        <taxon>Zoopagomycota</taxon>
        <taxon>Zoopagomycotina</taxon>
        <taxon>Zoopagomycetes</taxon>
        <taxon>Zoopagales</taxon>
        <taxon>Piptocephalidaceae</taxon>
        <taxon>Syncephalis</taxon>
    </lineage>
</organism>
<accession>A0A4P9YZS7</accession>
<dbReference type="GO" id="GO:0016226">
    <property type="term" value="P:iron-sulfur cluster assembly"/>
    <property type="evidence" value="ECO:0007669"/>
    <property type="project" value="UniProtKB-UniRule"/>
</dbReference>
<name>A0A4P9YZS7_9FUNG</name>
<gene>
    <name evidence="3" type="ORF">SYNPS1DRAFT_28657</name>
</gene>
<dbReference type="Pfam" id="PF14500">
    <property type="entry name" value="MMS19_N"/>
    <property type="match status" value="1"/>
</dbReference>
<dbReference type="GO" id="GO:0097361">
    <property type="term" value="C:cytosolic [4Fe-4S] assembly targeting complex"/>
    <property type="evidence" value="ECO:0007669"/>
    <property type="project" value="UniProtKB-UniRule"/>
</dbReference>
<sequence>MTVPQAIATYWQQGRTAEAAEDIVIVRVLITFYVERLTTDEPCVAATLGGLLTFERWFAMLERGQLEQIMSAILQLNVQRYSQTTRYTAFRLIDWLITSCTTGNGHARQSYAVCLAHRACSVAVSETFASLDVVGGFIQVMDGEKDPRNLLLAFSIAQKLIRQFDITQHVEVVRLHRGRCCFIANPWTWQDLFEILFCYFPITFRPPPHDPYGITADDLKLALRRSLAATPLFGPMALPMLTEKLSSSLGSAKIFNAIDDGVVASALGTLRAMAQVMSRTDEPDAASAEHLINTVLGCIKKELDRAPATSNESQQYRAIASIIRAIGGASVTQTVMPAAALLPYKEDMLQLFGTAYTSTAEYDQLRRTGLEGMRRLLFSSGLLLPNEAGILVQQVIHVILEQLNTPDEELSELRLNSVELLADYALQRPMVVKDVVFPPCIAQLAKAVDLAATRTRMEEVPRLVRSKVQMALQVMSACAVTTLLFEDVLLQWLDVVDHLETTVALDEDSGAGGTINQWLLHQLLQSACHVYQAVEEGAAAAAVPSVVVIVSPSFYTTMLTFLWSKAIEPTITRAADAPGASAVKSLFVEGEIISVMARLLGEGMRQLNEEQQQVPLSLAIKLYTQGDISQLTCSSKADIIPFTPPDAAPL</sequence>
<dbReference type="GO" id="GO:0006281">
    <property type="term" value="P:DNA repair"/>
    <property type="evidence" value="ECO:0007669"/>
    <property type="project" value="UniProtKB-UniRule"/>
</dbReference>
<feature type="domain" description="MMS19 N-terminal" evidence="2">
    <location>
        <begin position="26"/>
        <end position="253"/>
    </location>
</feature>
<keyword evidence="1" id="KW-0539">Nucleus</keyword>
<keyword evidence="1" id="KW-0234">DNA repair</keyword>
<dbReference type="Proteomes" id="UP000278143">
    <property type="component" value="Unassembled WGS sequence"/>
</dbReference>